<dbReference type="InterPro" id="IPR004482">
    <property type="entry name" value="Mg_chelat-rel"/>
</dbReference>
<accession>A0A078KSF9</accession>
<dbReference type="SMART" id="SM00382">
    <property type="entry name" value="AAA"/>
    <property type="match status" value="1"/>
</dbReference>
<dbReference type="GO" id="GO:0005524">
    <property type="term" value="F:ATP binding"/>
    <property type="evidence" value="ECO:0007669"/>
    <property type="project" value="InterPro"/>
</dbReference>
<evidence type="ECO:0000256" key="1">
    <source>
        <dbReference type="ARBA" id="ARBA00006354"/>
    </source>
</evidence>
<dbReference type="InterPro" id="IPR027417">
    <property type="entry name" value="P-loop_NTPase"/>
</dbReference>
<dbReference type="InterPro" id="IPR045006">
    <property type="entry name" value="CHLI-like"/>
</dbReference>
<dbReference type="HOGENOM" id="CLU_026145_1_0_9"/>
<dbReference type="InterPro" id="IPR003593">
    <property type="entry name" value="AAA+_ATPase"/>
</dbReference>
<evidence type="ECO:0000313" key="4">
    <source>
        <dbReference type="Proteomes" id="UP000032431"/>
    </source>
</evidence>
<dbReference type="Pfam" id="PF13335">
    <property type="entry name" value="Mg_chelatase_C"/>
    <property type="match status" value="1"/>
</dbReference>
<protein>
    <recommendedName>
        <fullName evidence="2">AAA+ ATPase domain-containing protein</fullName>
    </recommendedName>
</protein>
<dbReference type="OrthoDB" id="9813147at2"/>
<dbReference type="AlphaFoldDB" id="A0A078KSF9"/>
<dbReference type="Gene3D" id="3.30.230.10">
    <property type="match status" value="1"/>
</dbReference>
<comment type="similarity">
    <text evidence="1">Belongs to the Mg-chelatase subunits D/I family. ComM subfamily.</text>
</comment>
<dbReference type="InterPro" id="IPR014721">
    <property type="entry name" value="Ribsml_uS5_D2-typ_fold_subgr"/>
</dbReference>
<dbReference type="Pfam" id="PF13541">
    <property type="entry name" value="ChlI"/>
    <property type="match status" value="1"/>
</dbReference>
<dbReference type="EMBL" id="LM995447">
    <property type="protein sequence ID" value="CDZ24059.1"/>
    <property type="molecule type" value="Genomic_DNA"/>
</dbReference>
<feature type="domain" description="AAA+ ATPase" evidence="2">
    <location>
        <begin position="210"/>
        <end position="393"/>
    </location>
</feature>
<dbReference type="SUPFAM" id="SSF54211">
    <property type="entry name" value="Ribosomal protein S5 domain 2-like"/>
    <property type="match status" value="1"/>
</dbReference>
<dbReference type="Proteomes" id="UP000032431">
    <property type="component" value="Chromosome I"/>
</dbReference>
<dbReference type="PRINTS" id="PR00830">
    <property type="entry name" value="ENDOLAPTASE"/>
</dbReference>
<dbReference type="KEGG" id="ccel:CCDG5_0940"/>
<evidence type="ECO:0000259" key="2">
    <source>
        <dbReference type="SMART" id="SM00382"/>
    </source>
</evidence>
<evidence type="ECO:0000313" key="3">
    <source>
        <dbReference type="EMBL" id="CDZ24059.1"/>
    </source>
</evidence>
<name>A0A078KSF9_9FIRM</name>
<dbReference type="InterPro" id="IPR025158">
    <property type="entry name" value="Mg_chelat-rel_C"/>
</dbReference>
<sequence>MFSQLKSLGLYGLDAYIVGVEADISQGLPSFDIVGLPDAAVKESRERVRSSLRNCGFDFPVSRITINLSPADIKKEGPVYDLPILIALLCATRQLNGDFSDCVFAGELSLSGEIRRVSGILPMAIKAKEAGFKRFFIPYDNAAEGSVVDGIEIFPVKNVPDLINHLNNKKELLPASKYKFPEEENTQSPDFSDVCGQLEARRAIEIAAAGGHNILLIGPPGSGKSMLAKRIPSILPDMTFEESIETTKIHSVAGVLPSTIPLIRTRPFRSPHQTISGAGLAGGGRIPKPGEISLAHNGVLFLDELPEFSREALEILRQPLEDGTVTISRVSGTLTYPCSIMLVCAMNPCPCGYYGHPTRKCTCPPGSVSKYLSRISGPLLDRLDLHVEVPPVNFSELTSASLGESSASIKKRVNRTREIQQQRYKGTGISCNARLTPSMLRKFCNLTDSAKRLLKDAFEGMGLSARAYDRIVKVSRTIADLDGSDRIDAEHVAEAVQYRSLDRKYWNQK</sequence>
<keyword evidence="4" id="KW-1185">Reference proteome</keyword>
<dbReference type="Pfam" id="PF01078">
    <property type="entry name" value="Mg_chelatase"/>
    <property type="match status" value="1"/>
</dbReference>
<dbReference type="PATRIC" id="fig|29343.3.peg.992"/>
<dbReference type="PANTHER" id="PTHR32039">
    <property type="entry name" value="MAGNESIUM-CHELATASE SUBUNIT CHLI"/>
    <property type="match status" value="1"/>
</dbReference>
<dbReference type="STRING" id="29343.CCDG5_0940"/>
<organism evidence="3 4">
    <name type="scientific">[Clostridium] cellulosi</name>
    <dbReference type="NCBI Taxonomy" id="29343"/>
    <lineage>
        <taxon>Bacteria</taxon>
        <taxon>Bacillati</taxon>
        <taxon>Bacillota</taxon>
        <taxon>Clostridia</taxon>
        <taxon>Eubacteriales</taxon>
        <taxon>Oscillospiraceae</taxon>
        <taxon>Oscillospiraceae incertae sedis</taxon>
    </lineage>
</organism>
<dbReference type="InterPro" id="IPR020568">
    <property type="entry name" value="Ribosomal_Su5_D2-typ_SF"/>
</dbReference>
<proteinExistence type="inferred from homology"/>
<dbReference type="NCBIfam" id="TIGR00368">
    <property type="entry name" value="YifB family Mg chelatase-like AAA ATPase"/>
    <property type="match status" value="1"/>
</dbReference>
<dbReference type="SUPFAM" id="SSF52540">
    <property type="entry name" value="P-loop containing nucleoside triphosphate hydrolases"/>
    <property type="match status" value="1"/>
</dbReference>
<reference evidence="4" key="1">
    <citation type="submission" date="2014-07" db="EMBL/GenBank/DDBJ databases">
        <authorList>
            <person name="Wibberg D."/>
        </authorList>
    </citation>
    <scope>NUCLEOTIDE SEQUENCE [LARGE SCALE GENOMIC DNA]</scope>
    <source>
        <strain evidence="4">DG5</strain>
    </source>
</reference>
<gene>
    <name evidence="3" type="primary">yifB</name>
    <name evidence="3" type="ORF">CCDG5_0940</name>
</gene>
<dbReference type="InterPro" id="IPR000523">
    <property type="entry name" value="Mg_chelatse_chII-like_cat_dom"/>
</dbReference>
<dbReference type="PANTHER" id="PTHR32039:SF7">
    <property type="entry name" value="COMPETENCE PROTEIN COMM"/>
    <property type="match status" value="1"/>
</dbReference>
<dbReference type="Gene3D" id="3.40.50.300">
    <property type="entry name" value="P-loop containing nucleotide triphosphate hydrolases"/>
    <property type="match status" value="1"/>
</dbReference>